<accession>A0A1S2LGR5</accession>
<evidence type="ECO:0000256" key="1">
    <source>
        <dbReference type="PROSITE-ProRule" id="PRU00169"/>
    </source>
</evidence>
<evidence type="ECO:0000259" key="2">
    <source>
        <dbReference type="PROSITE" id="PS50110"/>
    </source>
</evidence>
<evidence type="ECO:0000313" key="4">
    <source>
        <dbReference type="Proteomes" id="UP000180098"/>
    </source>
</evidence>
<dbReference type="Proteomes" id="UP000180098">
    <property type="component" value="Unassembled WGS sequence"/>
</dbReference>
<dbReference type="EMBL" id="MLQQ01000026">
    <property type="protein sequence ID" value="OIJ11566.1"/>
    <property type="molecule type" value="Genomic_DNA"/>
</dbReference>
<dbReference type="RefSeq" id="WP_071313499.1">
    <property type="nucleotide sequence ID" value="NZ_MLQQ01000026.1"/>
</dbReference>
<keyword evidence="1" id="KW-0597">Phosphoprotein</keyword>
<feature type="modified residue" description="4-aspartylphosphate" evidence="1">
    <location>
        <position position="54"/>
    </location>
</feature>
<dbReference type="SUPFAM" id="SSF52172">
    <property type="entry name" value="CheY-like"/>
    <property type="match status" value="1"/>
</dbReference>
<sequence length="293" mass="33868">MLNYYILDDDISTRKILARIINSELLGEVVGDNEQPHEAVKEIIRLQPAVVLIDLLMPGQDGIETVQQLKEMNFSGKFIMISQIENKDMVGKAYEVGVEYFIHKPINKIEVKSVINKVIEQIKMEKSLRTIQESLSLFPFSEQQSIDSKPSLEAVMREILTDLGILGETGSLDVMDLMKLLKHSEEHFENIPLKTLYVQALQRKNLDTSEKAIKAFEQRLRRAINQALTNLASLGLTDYMNPKFELYSSKFFDFSEVRLKMNELDEKNSTRNPRINIRKFLYAFYVEIQGRMK</sequence>
<reference evidence="3 4" key="1">
    <citation type="submission" date="2016-10" db="EMBL/GenBank/DDBJ databases">
        <title>Draft genome sequences of four alkaliphilic bacteria belonging to the Anaerobacillus genus.</title>
        <authorList>
            <person name="Bassil N.M."/>
            <person name="Lloyd J.R."/>
        </authorList>
    </citation>
    <scope>NUCLEOTIDE SEQUENCE [LARGE SCALE GENOMIC DNA]</scope>
    <source>
        <strain evidence="3 4">DSM 15340</strain>
    </source>
</reference>
<dbReference type="InterPro" id="IPR052048">
    <property type="entry name" value="ST_Response_Regulator"/>
</dbReference>
<name>A0A1S2LGR5_9BACI</name>
<dbReference type="InterPro" id="IPR001789">
    <property type="entry name" value="Sig_transdc_resp-reg_receiver"/>
</dbReference>
<dbReference type="OrthoDB" id="1684633at2"/>
<feature type="domain" description="Response regulatory" evidence="2">
    <location>
        <begin position="3"/>
        <end position="119"/>
    </location>
</feature>
<dbReference type="SMART" id="SM00448">
    <property type="entry name" value="REC"/>
    <property type="match status" value="1"/>
</dbReference>
<dbReference type="Pfam" id="PF00072">
    <property type="entry name" value="Response_reg"/>
    <property type="match status" value="1"/>
</dbReference>
<organism evidence="3 4">
    <name type="scientific">Anaerobacillus arseniciselenatis</name>
    <dbReference type="NCBI Taxonomy" id="85682"/>
    <lineage>
        <taxon>Bacteria</taxon>
        <taxon>Bacillati</taxon>
        <taxon>Bacillota</taxon>
        <taxon>Bacilli</taxon>
        <taxon>Bacillales</taxon>
        <taxon>Bacillaceae</taxon>
        <taxon>Anaerobacillus</taxon>
    </lineage>
</organism>
<keyword evidence="4" id="KW-1185">Reference proteome</keyword>
<comment type="caution">
    <text evidence="3">The sequence shown here is derived from an EMBL/GenBank/DDBJ whole genome shotgun (WGS) entry which is preliminary data.</text>
</comment>
<evidence type="ECO:0000313" key="3">
    <source>
        <dbReference type="EMBL" id="OIJ11566.1"/>
    </source>
</evidence>
<dbReference type="GO" id="GO:0000160">
    <property type="term" value="P:phosphorelay signal transduction system"/>
    <property type="evidence" value="ECO:0007669"/>
    <property type="project" value="InterPro"/>
</dbReference>
<gene>
    <name evidence="3" type="ORF">BKP35_11515</name>
</gene>
<dbReference type="Pfam" id="PF08664">
    <property type="entry name" value="YcbB"/>
    <property type="match status" value="1"/>
</dbReference>
<dbReference type="Gene3D" id="3.40.50.2300">
    <property type="match status" value="1"/>
</dbReference>
<dbReference type="InterPro" id="IPR013972">
    <property type="entry name" value="YcbB"/>
</dbReference>
<protein>
    <recommendedName>
        <fullName evidence="2">Response regulatory domain-containing protein</fullName>
    </recommendedName>
</protein>
<proteinExistence type="predicted"/>
<dbReference type="PROSITE" id="PS50110">
    <property type="entry name" value="RESPONSE_REGULATORY"/>
    <property type="match status" value="1"/>
</dbReference>
<dbReference type="InterPro" id="IPR011006">
    <property type="entry name" value="CheY-like_superfamily"/>
</dbReference>
<dbReference type="AlphaFoldDB" id="A0A1S2LGR5"/>
<dbReference type="PANTHER" id="PTHR43228">
    <property type="entry name" value="TWO-COMPONENT RESPONSE REGULATOR"/>
    <property type="match status" value="1"/>
</dbReference>
<dbReference type="PANTHER" id="PTHR43228:SF8">
    <property type="entry name" value="TRANSCRIPTIONAL REGULATORY PROTEIN GLNL"/>
    <property type="match status" value="1"/>
</dbReference>